<dbReference type="HOGENOM" id="CLU_1732215_0_0_1"/>
<dbReference type="OrthoDB" id="2690548at2759"/>
<reference evidence="1 2" key="1">
    <citation type="submission" date="2014-04" db="EMBL/GenBank/DDBJ databases">
        <authorList>
            <consortium name="DOE Joint Genome Institute"/>
            <person name="Kuo A."/>
            <person name="Kohler A."/>
            <person name="Costa M.D."/>
            <person name="Nagy L.G."/>
            <person name="Floudas D."/>
            <person name="Copeland A."/>
            <person name="Barry K.W."/>
            <person name="Cichocki N."/>
            <person name="Veneault-Fourrey C."/>
            <person name="LaButti K."/>
            <person name="Lindquist E.A."/>
            <person name="Lipzen A."/>
            <person name="Lundell T."/>
            <person name="Morin E."/>
            <person name="Murat C."/>
            <person name="Sun H."/>
            <person name="Tunlid A."/>
            <person name="Henrissat B."/>
            <person name="Grigoriev I.V."/>
            <person name="Hibbett D.S."/>
            <person name="Martin F."/>
            <person name="Nordberg H.P."/>
            <person name="Cantor M.N."/>
            <person name="Hua S.X."/>
        </authorList>
    </citation>
    <scope>NUCLEOTIDE SEQUENCE [LARGE SCALE GENOMIC DNA]</scope>
    <source>
        <strain evidence="1 2">Marx 270</strain>
    </source>
</reference>
<proteinExistence type="predicted"/>
<organism evidence="1 2">
    <name type="scientific">Pisolithus tinctorius Marx 270</name>
    <dbReference type="NCBI Taxonomy" id="870435"/>
    <lineage>
        <taxon>Eukaryota</taxon>
        <taxon>Fungi</taxon>
        <taxon>Dikarya</taxon>
        <taxon>Basidiomycota</taxon>
        <taxon>Agaricomycotina</taxon>
        <taxon>Agaricomycetes</taxon>
        <taxon>Agaricomycetidae</taxon>
        <taxon>Boletales</taxon>
        <taxon>Sclerodermatineae</taxon>
        <taxon>Pisolithaceae</taxon>
        <taxon>Pisolithus</taxon>
    </lineage>
</organism>
<name>A0A0C3PN13_PISTI</name>
<dbReference type="Proteomes" id="UP000054217">
    <property type="component" value="Unassembled WGS sequence"/>
</dbReference>
<evidence type="ECO:0000313" key="1">
    <source>
        <dbReference type="EMBL" id="KIO09764.1"/>
    </source>
</evidence>
<keyword evidence="2" id="KW-1185">Reference proteome</keyword>
<protein>
    <submittedName>
        <fullName evidence="1">Uncharacterized protein</fullName>
    </submittedName>
</protein>
<dbReference type="EMBL" id="KN831954">
    <property type="protein sequence ID" value="KIO09764.1"/>
    <property type="molecule type" value="Genomic_DNA"/>
</dbReference>
<reference evidence="2" key="2">
    <citation type="submission" date="2015-01" db="EMBL/GenBank/DDBJ databases">
        <title>Evolutionary Origins and Diversification of the Mycorrhizal Mutualists.</title>
        <authorList>
            <consortium name="DOE Joint Genome Institute"/>
            <consortium name="Mycorrhizal Genomics Consortium"/>
            <person name="Kohler A."/>
            <person name="Kuo A."/>
            <person name="Nagy L.G."/>
            <person name="Floudas D."/>
            <person name="Copeland A."/>
            <person name="Barry K.W."/>
            <person name="Cichocki N."/>
            <person name="Veneault-Fourrey C."/>
            <person name="LaButti K."/>
            <person name="Lindquist E.A."/>
            <person name="Lipzen A."/>
            <person name="Lundell T."/>
            <person name="Morin E."/>
            <person name="Murat C."/>
            <person name="Riley R."/>
            <person name="Ohm R."/>
            <person name="Sun H."/>
            <person name="Tunlid A."/>
            <person name="Henrissat B."/>
            <person name="Grigoriev I.V."/>
            <person name="Hibbett D.S."/>
            <person name="Martin F."/>
        </authorList>
    </citation>
    <scope>NUCLEOTIDE SEQUENCE [LARGE SCALE GENOMIC DNA]</scope>
    <source>
        <strain evidence="2">Marx 270</strain>
    </source>
</reference>
<gene>
    <name evidence="1" type="ORF">M404DRAFT_996632</name>
</gene>
<evidence type="ECO:0000313" key="2">
    <source>
        <dbReference type="Proteomes" id="UP000054217"/>
    </source>
</evidence>
<dbReference type="AlphaFoldDB" id="A0A0C3PN13"/>
<accession>A0A0C3PN13</accession>
<dbReference type="InParanoid" id="A0A0C3PN13"/>
<sequence>MSDPGVAAVEGLSLPRARTAPDANLLQSTPSNQGLSSESGYLDIDSVPINDLMPSIAEDVCKAQQCEADDMLEYIVRRASKTPDDLIDLNGHVLLDRCINKVLPICNGHTQDIKGFPVSDIRKALIDYTACKQEDDLYQPFVLASNTALAY</sequence>